<dbReference type="PANTHER" id="PTHR46365:SF1">
    <property type="entry name" value="COPPER TRANSPORT PROTEIN ATOX1"/>
    <property type="match status" value="1"/>
</dbReference>
<dbReference type="InterPro" id="IPR036163">
    <property type="entry name" value="HMA_dom_sf"/>
</dbReference>
<dbReference type="GO" id="GO:0046872">
    <property type="term" value="F:metal ion binding"/>
    <property type="evidence" value="ECO:0007669"/>
    <property type="project" value="UniProtKB-KW"/>
</dbReference>
<keyword evidence="4" id="KW-0186">Copper</keyword>
<evidence type="ECO:0000256" key="10">
    <source>
        <dbReference type="ARBA" id="ARBA00043201"/>
    </source>
</evidence>
<evidence type="ECO:0000256" key="1">
    <source>
        <dbReference type="ARBA" id="ARBA00022448"/>
    </source>
</evidence>
<keyword evidence="2" id="KW-0479">Metal-binding</keyword>
<evidence type="ECO:0000256" key="9">
    <source>
        <dbReference type="ARBA" id="ARBA00040962"/>
    </source>
</evidence>
<comment type="similarity">
    <text evidence="8">Belongs to the ATX1 family.</text>
</comment>
<dbReference type="InterPro" id="IPR051881">
    <property type="entry name" value="Copper_transport_ATOX1-like"/>
</dbReference>
<evidence type="ECO:0000256" key="8">
    <source>
        <dbReference type="ARBA" id="ARBA00038171"/>
    </source>
</evidence>
<dbReference type="CDD" id="cd00371">
    <property type="entry name" value="HMA"/>
    <property type="match status" value="1"/>
</dbReference>
<dbReference type="AlphaFoldDB" id="A0A0N4ZV88"/>
<keyword evidence="6" id="KW-0143">Chaperone</keyword>
<sequence length="69" mass="7454">MPKTYVFEMGMTCDGCANAAKKVLSKLGDKVICIDADVATKTIKVTTSLESSEIQTQLEKTGKSIKLLK</sequence>
<evidence type="ECO:0000313" key="13">
    <source>
        <dbReference type="Proteomes" id="UP000038045"/>
    </source>
</evidence>
<evidence type="ECO:0000256" key="5">
    <source>
        <dbReference type="ARBA" id="ARBA00023065"/>
    </source>
</evidence>
<dbReference type="Proteomes" id="UP000038045">
    <property type="component" value="Unplaced"/>
</dbReference>
<dbReference type="InterPro" id="IPR006121">
    <property type="entry name" value="HMA_dom"/>
</dbReference>
<evidence type="ECO:0000259" key="12">
    <source>
        <dbReference type="PROSITE" id="PS50846"/>
    </source>
</evidence>
<keyword evidence="1" id="KW-0813">Transport</keyword>
<evidence type="ECO:0000256" key="6">
    <source>
        <dbReference type="ARBA" id="ARBA00023186"/>
    </source>
</evidence>
<keyword evidence="5" id="KW-0406">Ion transport</keyword>
<dbReference type="SUPFAM" id="SSF55008">
    <property type="entry name" value="HMA, heavy metal-associated domain"/>
    <property type="match status" value="1"/>
</dbReference>
<protein>
    <recommendedName>
        <fullName evidence="9">Copper transport protein ATOX1</fullName>
    </recommendedName>
    <alternativeName>
        <fullName evidence="10">Metal transport protein ATX1</fullName>
    </alternativeName>
</protein>
<name>A0A0N4ZV88_PARTI</name>
<evidence type="ECO:0000313" key="14">
    <source>
        <dbReference type="WBParaSite" id="PTRK_0001249600.1"/>
    </source>
</evidence>
<dbReference type="GO" id="GO:0005829">
    <property type="term" value="C:cytosol"/>
    <property type="evidence" value="ECO:0007669"/>
    <property type="project" value="TreeGrafter"/>
</dbReference>
<dbReference type="WBParaSite" id="PTRK_0001249600.1">
    <property type="protein sequence ID" value="PTRK_0001249600.1"/>
    <property type="gene ID" value="PTRK_0001249600"/>
</dbReference>
<comment type="subunit">
    <text evidence="11">Homodimer. Interacts with ATP7B. Interacts with ATP7A. Interacts (via dimer form) with SLC31A1 (via C-terminal domain); this interaction improves ATOX1 stability and controls intracellular Cu(I) levels.</text>
</comment>
<dbReference type="STRING" id="131310.A0A0N4ZV88"/>
<dbReference type="PROSITE" id="PS50846">
    <property type="entry name" value="HMA_2"/>
    <property type="match status" value="1"/>
</dbReference>
<keyword evidence="13" id="KW-1185">Reference proteome</keyword>
<dbReference type="PANTHER" id="PTHR46365">
    <property type="entry name" value="COPPER TRANSPORT PROTEIN ATOX1"/>
    <property type="match status" value="1"/>
</dbReference>
<evidence type="ECO:0000256" key="7">
    <source>
        <dbReference type="ARBA" id="ARBA00037651"/>
    </source>
</evidence>
<proteinExistence type="inferred from homology"/>
<evidence type="ECO:0000256" key="11">
    <source>
        <dbReference type="ARBA" id="ARBA00046351"/>
    </source>
</evidence>
<dbReference type="Pfam" id="PF00403">
    <property type="entry name" value="HMA"/>
    <property type="match status" value="1"/>
</dbReference>
<evidence type="ECO:0000256" key="4">
    <source>
        <dbReference type="ARBA" id="ARBA00023008"/>
    </source>
</evidence>
<reference evidence="14" key="1">
    <citation type="submission" date="2017-02" db="UniProtKB">
        <authorList>
            <consortium name="WormBaseParasite"/>
        </authorList>
    </citation>
    <scope>IDENTIFICATION</scope>
</reference>
<feature type="domain" description="HMA" evidence="12">
    <location>
        <begin position="2"/>
        <end position="66"/>
    </location>
</feature>
<evidence type="ECO:0000256" key="2">
    <source>
        <dbReference type="ARBA" id="ARBA00022723"/>
    </source>
</evidence>
<accession>A0A0N4ZV88</accession>
<keyword evidence="3" id="KW-0187">Copper transport</keyword>
<dbReference type="GO" id="GO:0016531">
    <property type="term" value="F:copper chaperone activity"/>
    <property type="evidence" value="ECO:0007669"/>
    <property type="project" value="TreeGrafter"/>
</dbReference>
<dbReference type="Gene3D" id="3.30.70.100">
    <property type="match status" value="1"/>
</dbReference>
<evidence type="ECO:0000256" key="3">
    <source>
        <dbReference type="ARBA" id="ARBA00022796"/>
    </source>
</evidence>
<dbReference type="GO" id="GO:0006825">
    <property type="term" value="P:copper ion transport"/>
    <property type="evidence" value="ECO:0007669"/>
    <property type="project" value="UniProtKB-KW"/>
</dbReference>
<organism evidence="13 14">
    <name type="scientific">Parastrongyloides trichosuri</name>
    <name type="common">Possum-specific nematode worm</name>
    <dbReference type="NCBI Taxonomy" id="131310"/>
    <lineage>
        <taxon>Eukaryota</taxon>
        <taxon>Metazoa</taxon>
        <taxon>Ecdysozoa</taxon>
        <taxon>Nematoda</taxon>
        <taxon>Chromadorea</taxon>
        <taxon>Rhabditida</taxon>
        <taxon>Tylenchina</taxon>
        <taxon>Panagrolaimomorpha</taxon>
        <taxon>Strongyloidoidea</taxon>
        <taxon>Strongyloididae</taxon>
        <taxon>Parastrongyloides</taxon>
    </lineage>
</organism>
<comment type="function">
    <text evidence="7">Binds and deliver cytosolic copper to the copper ATPase proteins. May be important in cellular antioxidant defense.</text>
</comment>